<gene>
    <name evidence="2" type="ORF">H9702_07680</name>
</gene>
<reference evidence="2" key="1">
    <citation type="journal article" date="2021" name="PeerJ">
        <title>Extensive microbial diversity within the chicken gut microbiome revealed by metagenomics and culture.</title>
        <authorList>
            <person name="Gilroy R."/>
            <person name="Ravi A."/>
            <person name="Getino M."/>
            <person name="Pursley I."/>
            <person name="Horton D.L."/>
            <person name="Alikhan N.F."/>
            <person name="Baker D."/>
            <person name="Gharbi K."/>
            <person name="Hall N."/>
            <person name="Watson M."/>
            <person name="Adriaenssens E.M."/>
            <person name="Foster-Nyarko E."/>
            <person name="Jarju S."/>
            <person name="Secka A."/>
            <person name="Antonio M."/>
            <person name="Oren A."/>
            <person name="Chaudhuri R.R."/>
            <person name="La Ragione R."/>
            <person name="Hildebrand F."/>
            <person name="Pallen M.J."/>
        </authorList>
    </citation>
    <scope>NUCLEOTIDE SEQUENCE</scope>
    <source>
        <strain evidence="2">CHK187-11901</strain>
    </source>
</reference>
<evidence type="ECO:0000313" key="2">
    <source>
        <dbReference type="EMBL" id="HJC36989.1"/>
    </source>
</evidence>
<protein>
    <submittedName>
        <fullName evidence="2">Uncharacterized protein</fullName>
    </submittedName>
</protein>
<dbReference type="AlphaFoldDB" id="A0A9D2SWI5"/>
<comment type="caution">
    <text evidence="2">The sequence shown here is derived from an EMBL/GenBank/DDBJ whole genome shotgun (WGS) entry which is preliminary data.</text>
</comment>
<keyword evidence="1" id="KW-0472">Membrane</keyword>
<sequence>MRRFDLPGFLLIAAAITALMPGFEAISQGIQAWDPNAAVPLCLGLQLLISAAGAVCASWFPGIKKRHRDTHAVFSCPIRSL</sequence>
<organism evidence="2 3">
    <name type="scientific">Candidatus Merdibacter merdavium</name>
    <dbReference type="NCBI Taxonomy" id="2838692"/>
    <lineage>
        <taxon>Bacteria</taxon>
        <taxon>Bacillati</taxon>
        <taxon>Bacillota</taxon>
        <taxon>Erysipelotrichia</taxon>
        <taxon>Erysipelotrichales</taxon>
        <taxon>Erysipelotrichaceae</taxon>
        <taxon>Merdibacter</taxon>
    </lineage>
</organism>
<dbReference type="Proteomes" id="UP000823896">
    <property type="component" value="Unassembled WGS sequence"/>
</dbReference>
<dbReference type="EMBL" id="DWWM01000050">
    <property type="protein sequence ID" value="HJC36989.1"/>
    <property type="molecule type" value="Genomic_DNA"/>
</dbReference>
<evidence type="ECO:0000313" key="3">
    <source>
        <dbReference type="Proteomes" id="UP000823896"/>
    </source>
</evidence>
<accession>A0A9D2SWI5</accession>
<evidence type="ECO:0000256" key="1">
    <source>
        <dbReference type="SAM" id="Phobius"/>
    </source>
</evidence>
<keyword evidence="1" id="KW-1133">Transmembrane helix</keyword>
<keyword evidence="1" id="KW-0812">Transmembrane</keyword>
<reference evidence="2" key="2">
    <citation type="submission" date="2021-04" db="EMBL/GenBank/DDBJ databases">
        <authorList>
            <person name="Gilroy R."/>
        </authorList>
    </citation>
    <scope>NUCLEOTIDE SEQUENCE</scope>
    <source>
        <strain evidence="2">CHK187-11901</strain>
    </source>
</reference>
<name>A0A9D2SWI5_9FIRM</name>
<proteinExistence type="predicted"/>
<feature type="transmembrane region" description="Helical" evidence="1">
    <location>
        <begin position="37"/>
        <end position="60"/>
    </location>
</feature>